<dbReference type="Pfam" id="PF04023">
    <property type="entry name" value="FeoA"/>
    <property type="match status" value="1"/>
</dbReference>
<dbReference type="GO" id="GO:0046914">
    <property type="term" value="F:transition metal ion binding"/>
    <property type="evidence" value="ECO:0007669"/>
    <property type="project" value="InterPro"/>
</dbReference>
<dbReference type="InterPro" id="IPR007167">
    <property type="entry name" value="Fe-transptr_FeoA-like"/>
</dbReference>
<dbReference type="InterPro" id="IPR052713">
    <property type="entry name" value="FeoA"/>
</dbReference>
<dbReference type="RefSeq" id="WP_194536553.1">
    <property type="nucleotide sequence ID" value="NZ_JACEFB010000001.1"/>
</dbReference>
<gene>
    <name evidence="3" type="ORF">H0921_03220</name>
</gene>
<reference evidence="3 4" key="1">
    <citation type="submission" date="2020-07" db="EMBL/GenBank/DDBJ databases">
        <title>Thermogemmata thermophila gen. nov., sp. nov., a novel moderate thermophilic planctomycete from a Kamchatka hot spring.</title>
        <authorList>
            <person name="Elcheninov A.G."/>
            <person name="Podosokorskaya O.A."/>
            <person name="Kovaleva O.L."/>
            <person name="Novikov A."/>
            <person name="Bonch-Osmolovskaya E.A."/>
            <person name="Toshchakov S.V."/>
            <person name="Kublanov I.V."/>
        </authorList>
    </citation>
    <scope>NUCLEOTIDE SEQUENCE [LARGE SCALE GENOMIC DNA]</scope>
    <source>
        <strain evidence="3 4">2918</strain>
    </source>
</reference>
<accession>A0A7V9AAM9</accession>
<keyword evidence="1" id="KW-0408">Iron</keyword>
<organism evidence="3 4">
    <name type="scientific">Thermogemmata fonticola</name>
    <dbReference type="NCBI Taxonomy" id="2755323"/>
    <lineage>
        <taxon>Bacteria</taxon>
        <taxon>Pseudomonadati</taxon>
        <taxon>Planctomycetota</taxon>
        <taxon>Planctomycetia</taxon>
        <taxon>Gemmatales</taxon>
        <taxon>Gemmataceae</taxon>
        <taxon>Thermogemmata</taxon>
    </lineage>
</organism>
<dbReference type="Proteomes" id="UP000542342">
    <property type="component" value="Unassembled WGS sequence"/>
</dbReference>
<dbReference type="InterPro" id="IPR008988">
    <property type="entry name" value="Transcriptional_repressor_C"/>
</dbReference>
<evidence type="ECO:0000256" key="1">
    <source>
        <dbReference type="ARBA" id="ARBA00023004"/>
    </source>
</evidence>
<dbReference type="InterPro" id="IPR038157">
    <property type="entry name" value="FeoA_core_dom"/>
</dbReference>
<dbReference type="Gene3D" id="2.30.30.90">
    <property type="match status" value="1"/>
</dbReference>
<dbReference type="PANTHER" id="PTHR42954">
    <property type="entry name" value="FE(2+) TRANSPORT PROTEIN A"/>
    <property type="match status" value="1"/>
</dbReference>
<dbReference type="SMART" id="SM00899">
    <property type="entry name" value="FeoA"/>
    <property type="match status" value="1"/>
</dbReference>
<name>A0A7V9AAM9_9BACT</name>
<dbReference type="PANTHER" id="PTHR42954:SF2">
    <property type="entry name" value="FE(2+) TRANSPORT PROTEIN A"/>
    <property type="match status" value="1"/>
</dbReference>
<evidence type="ECO:0000313" key="4">
    <source>
        <dbReference type="Proteomes" id="UP000542342"/>
    </source>
</evidence>
<dbReference type="EMBL" id="JACEFB010000001">
    <property type="protein sequence ID" value="MBA2225168.1"/>
    <property type="molecule type" value="Genomic_DNA"/>
</dbReference>
<dbReference type="SUPFAM" id="SSF50037">
    <property type="entry name" value="C-terminal domain of transcriptional repressors"/>
    <property type="match status" value="1"/>
</dbReference>
<evidence type="ECO:0000313" key="3">
    <source>
        <dbReference type="EMBL" id="MBA2225168.1"/>
    </source>
</evidence>
<keyword evidence="4" id="KW-1185">Reference proteome</keyword>
<dbReference type="AlphaFoldDB" id="A0A7V9AAM9"/>
<evidence type="ECO:0000259" key="2">
    <source>
        <dbReference type="SMART" id="SM00899"/>
    </source>
</evidence>
<proteinExistence type="predicted"/>
<comment type="caution">
    <text evidence="3">The sequence shown here is derived from an EMBL/GenBank/DDBJ whole genome shotgun (WGS) entry which is preliminary data.</text>
</comment>
<protein>
    <submittedName>
        <fullName evidence="3">Ferrous iron transport protein A</fullName>
    </submittedName>
</protein>
<sequence length="84" mass="9059">MQPLSAFQRGEYARICQISGPPGVVQRLYEFGLLEGQIVEILGFAPLGDPMEIRVGQTRLSIRKAEAAGILAELCSNPQALTSS</sequence>
<feature type="domain" description="Ferrous iron transporter FeoA-like" evidence="2">
    <location>
        <begin position="2"/>
        <end position="74"/>
    </location>
</feature>